<keyword evidence="5" id="KW-0418">Kinase</keyword>
<dbReference type="SUPFAM" id="SSF56112">
    <property type="entry name" value="Protein kinase-like (PK-like)"/>
    <property type="match status" value="1"/>
</dbReference>
<sequence>MDKKGQSLIGTQLGTCILKQLIGSGGMGMVFLARQSLPVRDVAVKVLRPPVSIHSEQYAEFLTRFRREANVVAQLDQINILPVYEYGEQDGSAYLVMPYLSGGSLKDLLARKGSLSPQEALSYLEQAAAGLQYAHEHKIVHRDIKPANMLFHSDGRLVLVDFGIARIVHDPGQPGEPTLTGPEHLLGSVEYMAPEMVRGGRIDARADIYELGIVLYQMLSGKVPFQGQTPLVVAAQQVDAFPPSLLSVNALITQPMNAVVQKALAKRPEDRYSSVKDFAQAFRTAVLLSLNPPSQNPPRNVPPSRELNGSLYTPFQTEVSVLSSSPANHEATSASPLHPQLESTQPGQIPSPLIPHVQREGRKQGSFWFIGCLILLLVIGIGVWTGWPTIRQIVQTQQTNANHGHEMATATPSPSPTADPSQQAIDVIQAFYDDVNHSDYKSAYQLWGADYQSKNPYATFAQGYAQTQHDDISFGNVTPQANGQYIVNVTIQATEQKDNGTVVTTYRGTYTVGMENGSLKMITGFIQVVK</sequence>
<dbReference type="InterPro" id="IPR000719">
    <property type="entry name" value="Prot_kinase_dom"/>
</dbReference>
<evidence type="ECO:0000259" key="10">
    <source>
        <dbReference type="PROSITE" id="PS50011"/>
    </source>
</evidence>
<keyword evidence="6 7" id="KW-0067">ATP-binding</keyword>
<dbReference type="RefSeq" id="WP_161975286.1">
    <property type="nucleotide sequence ID" value="NZ_BIFR01000001.1"/>
</dbReference>
<keyword evidence="9" id="KW-1133">Transmembrane helix</keyword>
<evidence type="ECO:0000256" key="3">
    <source>
        <dbReference type="ARBA" id="ARBA00022679"/>
    </source>
</evidence>
<evidence type="ECO:0000256" key="2">
    <source>
        <dbReference type="ARBA" id="ARBA00022527"/>
    </source>
</evidence>
<keyword evidence="3" id="KW-0808">Transferase</keyword>
<feature type="region of interest" description="Disordered" evidence="8">
    <location>
        <begin position="401"/>
        <end position="421"/>
    </location>
</feature>
<evidence type="ECO:0000256" key="8">
    <source>
        <dbReference type="SAM" id="MobiDB-lite"/>
    </source>
</evidence>
<dbReference type="PROSITE" id="PS50011">
    <property type="entry name" value="PROTEIN_KINASE_DOM"/>
    <property type="match status" value="1"/>
</dbReference>
<protein>
    <recommendedName>
        <fullName evidence="1">non-specific serine/threonine protein kinase</fullName>
        <ecNumber evidence="1">2.7.11.1</ecNumber>
    </recommendedName>
</protein>
<evidence type="ECO:0000256" key="9">
    <source>
        <dbReference type="SAM" id="Phobius"/>
    </source>
</evidence>
<dbReference type="FunFam" id="1.10.510.10:FF:000021">
    <property type="entry name" value="Serine/threonine protein kinase"/>
    <property type="match status" value="1"/>
</dbReference>
<reference evidence="12" key="1">
    <citation type="submission" date="2018-12" db="EMBL/GenBank/DDBJ databases">
        <title>Tengunoibacter tsumagoiensis gen. nov., sp. nov., Dictyobacter kobayashii sp. nov., D. alpinus sp. nov., and D. joshuensis sp. nov. and description of Dictyobacteraceae fam. nov. within the order Ktedonobacterales isolated from Tengu-no-mugimeshi.</title>
        <authorList>
            <person name="Wang C.M."/>
            <person name="Zheng Y."/>
            <person name="Sakai Y."/>
            <person name="Toyoda A."/>
            <person name="Minakuchi Y."/>
            <person name="Abe K."/>
            <person name="Yokota A."/>
            <person name="Yabe S."/>
        </authorList>
    </citation>
    <scope>NUCLEOTIDE SEQUENCE [LARGE SCALE GENOMIC DNA]</scope>
    <source>
        <strain evidence="12">Uno3</strain>
    </source>
</reference>
<dbReference type="AlphaFoldDB" id="A0A401ZWF3"/>
<dbReference type="InterPro" id="IPR032710">
    <property type="entry name" value="NTF2-like_dom_sf"/>
</dbReference>
<dbReference type="PANTHER" id="PTHR43289:SF6">
    <property type="entry name" value="SERINE_THREONINE-PROTEIN KINASE NEKL-3"/>
    <property type="match status" value="1"/>
</dbReference>
<feature type="transmembrane region" description="Helical" evidence="9">
    <location>
        <begin position="367"/>
        <end position="387"/>
    </location>
</feature>
<keyword evidence="2" id="KW-0723">Serine/threonine-protein kinase</keyword>
<dbReference type="GO" id="GO:0005524">
    <property type="term" value="F:ATP binding"/>
    <property type="evidence" value="ECO:0007669"/>
    <property type="project" value="UniProtKB-UniRule"/>
</dbReference>
<keyword evidence="4 7" id="KW-0547">Nucleotide-binding</keyword>
<dbReference type="InterPro" id="IPR008271">
    <property type="entry name" value="Ser/Thr_kinase_AS"/>
</dbReference>
<evidence type="ECO:0000313" key="11">
    <source>
        <dbReference type="EMBL" id="GCE11187.1"/>
    </source>
</evidence>
<keyword evidence="12" id="KW-1185">Reference proteome</keyword>
<evidence type="ECO:0000256" key="4">
    <source>
        <dbReference type="ARBA" id="ARBA00022741"/>
    </source>
</evidence>
<feature type="domain" description="Protein kinase" evidence="10">
    <location>
        <begin position="16"/>
        <end position="283"/>
    </location>
</feature>
<dbReference type="Gene3D" id="1.10.510.10">
    <property type="entry name" value="Transferase(Phosphotransferase) domain 1"/>
    <property type="match status" value="1"/>
</dbReference>
<keyword evidence="9" id="KW-0472">Membrane</keyword>
<dbReference type="SUPFAM" id="SSF54427">
    <property type="entry name" value="NTF2-like"/>
    <property type="match status" value="1"/>
</dbReference>
<dbReference type="SMART" id="SM00220">
    <property type="entry name" value="S_TKc"/>
    <property type="match status" value="1"/>
</dbReference>
<feature type="compositionally biased region" description="Low complexity" evidence="8">
    <location>
        <begin position="408"/>
        <end position="421"/>
    </location>
</feature>
<evidence type="ECO:0000256" key="5">
    <source>
        <dbReference type="ARBA" id="ARBA00022777"/>
    </source>
</evidence>
<dbReference type="CDD" id="cd14014">
    <property type="entry name" value="STKc_PknB_like"/>
    <property type="match status" value="1"/>
</dbReference>
<dbReference type="Proteomes" id="UP000287352">
    <property type="component" value="Unassembled WGS sequence"/>
</dbReference>
<evidence type="ECO:0000256" key="7">
    <source>
        <dbReference type="PROSITE-ProRule" id="PRU10141"/>
    </source>
</evidence>
<dbReference type="InterPro" id="IPR011009">
    <property type="entry name" value="Kinase-like_dom_sf"/>
</dbReference>
<proteinExistence type="predicted"/>
<dbReference type="GO" id="GO:0004674">
    <property type="term" value="F:protein serine/threonine kinase activity"/>
    <property type="evidence" value="ECO:0007669"/>
    <property type="project" value="UniProtKB-KW"/>
</dbReference>
<dbReference type="PROSITE" id="PS00108">
    <property type="entry name" value="PROTEIN_KINASE_ST"/>
    <property type="match status" value="1"/>
</dbReference>
<feature type="region of interest" description="Disordered" evidence="8">
    <location>
        <begin position="322"/>
        <end position="349"/>
    </location>
</feature>
<feature type="compositionally biased region" description="Polar residues" evidence="8">
    <location>
        <begin position="322"/>
        <end position="348"/>
    </location>
</feature>
<dbReference type="EC" id="2.7.11.1" evidence="1"/>
<name>A0A401ZWF3_9CHLR</name>
<accession>A0A401ZWF3</accession>
<dbReference type="Pfam" id="PF00069">
    <property type="entry name" value="Pkinase"/>
    <property type="match status" value="1"/>
</dbReference>
<organism evidence="11 12">
    <name type="scientific">Tengunoibacter tsumagoiensis</name>
    <dbReference type="NCBI Taxonomy" id="2014871"/>
    <lineage>
        <taxon>Bacteria</taxon>
        <taxon>Bacillati</taxon>
        <taxon>Chloroflexota</taxon>
        <taxon>Ktedonobacteria</taxon>
        <taxon>Ktedonobacterales</taxon>
        <taxon>Dictyobacteraceae</taxon>
        <taxon>Tengunoibacter</taxon>
    </lineage>
</organism>
<gene>
    <name evidence="11" type="ORF">KTT_10460</name>
</gene>
<dbReference type="InterPro" id="IPR017441">
    <property type="entry name" value="Protein_kinase_ATP_BS"/>
</dbReference>
<evidence type="ECO:0000256" key="1">
    <source>
        <dbReference type="ARBA" id="ARBA00012513"/>
    </source>
</evidence>
<evidence type="ECO:0000256" key="6">
    <source>
        <dbReference type="ARBA" id="ARBA00022840"/>
    </source>
</evidence>
<feature type="region of interest" description="Disordered" evidence="8">
    <location>
        <begin position="289"/>
        <end position="308"/>
    </location>
</feature>
<evidence type="ECO:0000313" key="12">
    <source>
        <dbReference type="Proteomes" id="UP000287352"/>
    </source>
</evidence>
<dbReference type="EMBL" id="BIFR01000001">
    <property type="protein sequence ID" value="GCE11187.1"/>
    <property type="molecule type" value="Genomic_DNA"/>
</dbReference>
<dbReference type="PROSITE" id="PS00107">
    <property type="entry name" value="PROTEIN_KINASE_ATP"/>
    <property type="match status" value="1"/>
</dbReference>
<comment type="caution">
    <text evidence="11">The sequence shown here is derived from an EMBL/GenBank/DDBJ whole genome shotgun (WGS) entry which is preliminary data.</text>
</comment>
<keyword evidence="9" id="KW-0812">Transmembrane</keyword>
<dbReference type="PANTHER" id="PTHR43289">
    <property type="entry name" value="MITOGEN-ACTIVATED PROTEIN KINASE KINASE KINASE 20-RELATED"/>
    <property type="match status" value="1"/>
</dbReference>
<feature type="binding site" evidence="7">
    <location>
        <position position="45"/>
    </location>
    <ligand>
        <name>ATP</name>
        <dbReference type="ChEBI" id="CHEBI:30616"/>
    </ligand>
</feature>
<dbReference type="Gene3D" id="3.30.200.20">
    <property type="entry name" value="Phosphorylase Kinase, domain 1"/>
    <property type="match status" value="1"/>
</dbReference>